<name>A0A0A9F9X1_ARUDO</name>
<reference evidence="1" key="1">
    <citation type="submission" date="2014-09" db="EMBL/GenBank/DDBJ databases">
        <authorList>
            <person name="Magalhaes I.L.F."/>
            <person name="Oliveira U."/>
            <person name="Santos F.R."/>
            <person name="Vidigal T.H.D.A."/>
            <person name="Brescovit A.D."/>
            <person name="Santos A.J."/>
        </authorList>
    </citation>
    <scope>NUCLEOTIDE SEQUENCE</scope>
    <source>
        <tissue evidence="1">Shoot tissue taken approximately 20 cm above the soil surface</tissue>
    </source>
</reference>
<protein>
    <submittedName>
        <fullName evidence="1">Uncharacterized protein</fullName>
    </submittedName>
</protein>
<evidence type="ECO:0000313" key="1">
    <source>
        <dbReference type="EMBL" id="JAE08014.1"/>
    </source>
</evidence>
<dbReference type="AlphaFoldDB" id="A0A0A9F9X1"/>
<accession>A0A0A9F9X1</accession>
<dbReference type="EMBL" id="GBRH01189882">
    <property type="protein sequence ID" value="JAE08014.1"/>
    <property type="molecule type" value="Transcribed_RNA"/>
</dbReference>
<sequence>MPILRRQSHCKLVKSLQVTFQPALKSAKMIFSVCLDLTFLIVYKDVKNTVSATSK</sequence>
<proteinExistence type="predicted"/>
<reference evidence="1" key="2">
    <citation type="journal article" date="2015" name="Data Brief">
        <title>Shoot transcriptome of the giant reed, Arundo donax.</title>
        <authorList>
            <person name="Barrero R.A."/>
            <person name="Guerrero F.D."/>
            <person name="Moolhuijzen P."/>
            <person name="Goolsby J.A."/>
            <person name="Tidwell J."/>
            <person name="Bellgard S.E."/>
            <person name="Bellgard M.I."/>
        </authorList>
    </citation>
    <scope>NUCLEOTIDE SEQUENCE</scope>
    <source>
        <tissue evidence="1">Shoot tissue taken approximately 20 cm above the soil surface</tissue>
    </source>
</reference>
<organism evidence="1">
    <name type="scientific">Arundo donax</name>
    <name type="common">Giant reed</name>
    <name type="synonym">Donax arundinaceus</name>
    <dbReference type="NCBI Taxonomy" id="35708"/>
    <lineage>
        <taxon>Eukaryota</taxon>
        <taxon>Viridiplantae</taxon>
        <taxon>Streptophyta</taxon>
        <taxon>Embryophyta</taxon>
        <taxon>Tracheophyta</taxon>
        <taxon>Spermatophyta</taxon>
        <taxon>Magnoliopsida</taxon>
        <taxon>Liliopsida</taxon>
        <taxon>Poales</taxon>
        <taxon>Poaceae</taxon>
        <taxon>PACMAD clade</taxon>
        <taxon>Arundinoideae</taxon>
        <taxon>Arundineae</taxon>
        <taxon>Arundo</taxon>
    </lineage>
</organism>